<dbReference type="Proteomes" id="UP001458880">
    <property type="component" value="Unassembled WGS sequence"/>
</dbReference>
<feature type="region of interest" description="Disordered" evidence="1">
    <location>
        <begin position="82"/>
        <end position="128"/>
    </location>
</feature>
<name>A0AAW1IF28_POPJA</name>
<evidence type="ECO:0000313" key="2">
    <source>
        <dbReference type="EMBL" id="KAK9688191.1"/>
    </source>
</evidence>
<sequence length="202" mass="21765">MDQSLEKWMNNNPGRTVTTFQISKIFSEAYLKASVPSNAINGFKKAGIVPFNPDIFSDAEFAAAEVTEEPYEAARETIQNNAESLRTSGEKPPSPSSPIAGPSTRPDTPPILKNSTSEQSNVEVESSFTVSPADCRPVPKITGKRAAKKRKSVGTVLLTSTPYKNCLEEERKRKFATIASNGLMTSVGGSTKTTAISYVISV</sequence>
<gene>
    <name evidence="2" type="ORF">QE152_g35729</name>
</gene>
<accession>A0AAW1IF28</accession>
<organism evidence="2 3">
    <name type="scientific">Popillia japonica</name>
    <name type="common">Japanese beetle</name>
    <dbReference type="NCBI Taxonomy" id="7064"/>
    <lineage>
        <taxon>Eukaryota</taxon>
        <taxon>Metazoa</taxon>
        <taxon>Ecdysozoa</taxon>
        <taxon>Arthropoda</taxon>
        <taxon>Hexapoda</taxon>
        <taxon>Insecta</taxon>
        <taxon>Pterygota</taxon>
        <taxon>Neoptera</taxon>
        <taxon>Endopterygota</taxon>
        <taxon>Coleoptera</taxon>
        <taxon>Polyphaga</taxon>
        <taxon>Scarabaeiformia</taxon>
        <taxon>Scarabaeidae</taxon>
        <taxon>Rutelinae</taxon>
        <taxon>Popillia</taxon>
    </lineage>
</organism>
<dbReference type="AlphaFoldDB" id="A0AAW1IF28"/>
<evidence type="ECO:0000256" key="1">
    <source>
        <dbReference type="SAM" id="MobiDB-lite"/>
    </source>
</evidence>
<proteinExistence type="predicted"/>
<reference evidence="2 3" key="1">
    <citation type="journal article" date="2024" name="BMC Genomics">
        <title>De novo assembly and annotation of Popillia japonica's genome with initial clues to its potential as an invasive pest.</title>
        <authorList>
            <person name="Cucini C."/>
            <person name="Boschi S."/>
            <person name="Funari R."/>
            <person name="Cardaioli E."/>
            <person name="Iannotti N."/>
            <person name="Marturano G."/>
            <person name="Paoli F."/>
            <person name="Bruttini M."/>
            <person name="Carapelli A."/>
            <person name="Frati F."/>
            <person name="Nardi F."/>
        </authorList>
    </citation>
    <scope>NUCLEOTIDE SEQUENCE [LARGE SCALE GENOMIC DNA]</scope>
    <source>
        <strain evidence="2">DMR45628</strain>
    </source>
</reference>
<dbReference type="EMBL" id="JASPKY010000602">
    <property type="protein sequence ID" value="KAK9688191.1"/>
    <property type="molecule type" value="Genomic_DNA"/>
</dbReference>
<evidence type="ECO:0000313" key="3">
    <source>
        <dbReference type="Proteomes" id="UP001458880"/>
    </source>
</evidence>
<keyword evidence="3" id="KW-1185">Reference proteome</keyword>
<comment type="caution">
    <text evidence="2">The sequence shown here is derived from an EMBL/GenBank/DDBJ whole genome shotgun (WGS) entry which is preliminary data.</text>
</comment>
<feature type="compositionally biased region" description="Polar residues" evidence="1">
    <location>
        <begin position="113"/>
        <end position="128"/>
    </location>
</feature>
<protein>
    <submittedName>
        <fullName evidence="2">Uncharacterized protein</fullName>
    </submittedName>
</protein>